<keyword evidence="3" id="KW-1185">Reference proteome</keyword>
<dbReference type="Proteomes" id="UP001429745">
    <property type="component" value="Unassembled WGS sequence"/>
</dbReference>
<name>A0ABX1K6I0_9MICO</name>
<protein>
    <submittedName>
        <fullName evidence="2">Uncharacterized protein</fullName>
    </submittedName>
</protein>
<feature type="region of interest" description="Disordered" evidence="1">
    <location>
        <begin position="167"/>
        <end position="192"/>
    </location>
</feature>
<gene>
    <name evidence="2" type="ORF">HF576_02020</name>
</gene>
<feature type="region of interest" description="Disordered" evidence="1">
    <location>
        <begin position="1"/>
        <end position="50"/>
    </location>
</feature>
<evidence type="ECO:0000313" key="2">
    <source>
        <dbReference type="EMBL" id="NLP82616.1"/>
    </source>
</evidence>
<accession>A0ABX1K6I0</accession>
<evidence type="ECO:0000313" key="3">
    <source>
        <dbReference type="Proteomes" id="UP001429745"/>
    </source>
</evidence>
<comment type="caution">
    <text evidence="2">The sequence shown here is derived from an EMBL/GenBank/DDBJ whole genome shotgun (WGS) entry which is preliminary data.</text>
</comment>
<proteinExistence type="predicted"/>
<organism evidence="2 3">
    <name type="scientific">Microbacterium salsuginis</name>
    <dbReference type="NCBI Taxonomy" id="2722803"/>
    <lineage>
        <taxon>Bacteria</taxon>
        <taxon>Bacillati</taxon>
        <taxon>Actinomycetota</taxon>
        <taxon>Actinomycetes</taxon>
        <taxon>Micrococcales</taxon>
        <taxon>Microbacteriaceae</taxon>
        <taxon>Microbacterium</taxon>
    </lineage>
</organism>
<feature type="compositionally biased region" description="Low complexity" evidence="1">
    <location>
        <begin position="167"/>
        <end position="181"/>
    </location>
</feature>
<evidence type="ECO:0000256" key="1">
    <source>
        <dbReference type="SAM" id="MobiDB-lite"/>
    </source>
</evidence>
<reference evidence="2 3" key="1">
    <citation type="submission" date="2020-04" db="EMBL/GenBank/DDBJ databases">
        <title>CFH 90308 Microbacterium sp.</title>
        <authorList>
            <person name="Nie G."/>
            <person name="Ming H."/>
            <person name="Xia T."/>
        </authorList>
    </citation>
    <scope>NUCLEOTIDE SEQUENCE [LARGE SCALE GENOMIC DNA]</scope>
    <source>
        <strain evidence="2 3">CFH 90308</strain>
    </source>
</reference>
<dbReference type="RefSeq" id="WP_168911107.1">
    <property type="nucleotide sequence ID" value="NZ_JABACI010000001.1"/>
</dbReference>
<sequence>MSLFDSSNKGLKFDQIGVSHSGTVKSAPRERQQTKFGSQEPDFWPNGDPKMQILVDLQTNEREDPNDDGTRTLYVASKNMKRAISDAIRAAGASDILPGGVLTVQYVGNDPASANPANPAKLYAVQYTAPTSAFVQPAAAAPAAQPVQQSPTFVPTTANVAPQQAVQQPVPQQQAPFAAPAQQPPHPSGLTQDQIAQLQQLRAAQIPEATIATAIGATAQQIAVLDATPF</sequence>
<dbReference type="EMBL" id="JABACI010000001">
    <property type="protein sequence ID" value="NLP82616.1"/>
    <property type="molecule type" value="Genomic_DNA"/>
</dbReference>